<evidence type="ECO:0000313" key="1">
    <source>
        <dbReference type="EMBL" id="KIY99436.1"/>
    </source>
</evidence>
<sequence>MNVIKGDAVMRQYLTTPNQTLTAFPTSDKNDTFIQSIFRFMIVPGKAWTAAELYEAAPISLKTL</sequence>
<dbReference type="KEGG" id="mng:MNEG_8527"/>
<dbReference type="AlphaFoldDB" id="A0A0D2MFD9"/>
<dbReference type="Proteomes" id="UP000054498">
    <property type="component" value="Unassembled WGS sequence"/>
</dbReference>
<protein>
    <submittedName>
        <fullName evidence="1">Uncharacterized protein</fullName>
    </submittedName>
</protein>
<proteinExistence type="predicted"/>
<dbReference type="GeneID" id="25741403"/>
<reference evidence="1 2" key="1">
    <citation type="journal article" date="2013" name="BMC Genomics">
        <title>Reconstruction of the lipid metabolism for the microalga Monoraphidium neglectum from its genome sequence reveals characteristics suitable for biofuel production.</title>
        <authorList>
            <person name="Bogen C."/>
            <person name="Al-Dilaimi A."/>
            <person name="Albersmeier A."/>
            <person name="Wichmann J."/>
            <person name="Grundmann M."/>
            <person name="Rupp O."/>
            <person name="Lauersen K.J."/>
            <person name="Blifernez-Klassen O."/>
            <person name="Kalinowski J."/>
            <person name="Goesmann A."/>
            <person name="Mussgnug J.H."/>
            <person name="Kruse O."/>
        </authorList>
    </citation>
    <scope>NUCLEOTIDE SEQUENCE [LARGE SCALE GENOMIC DNA]</scope>
    <source>
        <strain evidence="1 2">SAG 48.87</strain>
    </source>
</reference>
<keyword evidence="2" id="KW-1185">Reference proteome</keyword>
<dbReference type="EMBL" id="KK101848">
    <property type="protein sequence ID" value="KIY99436.1"/>
    <property type="molecule type" value="Genomic_DNA"/>
</dbReference>
<gene>
    <name evidence="1" type="ORF">MNEG_8527</name>
</gene>
<dbReference type="RefSeq" id="XP_013898456.1">
    <property type="nucleotide sequence ID" value="XM_014043002.1"/>
</dbReference>
<accession>A0A0D2MFD9</accession>
<evidence type="ECO:0000313" key="2">
    <source>
        <dbReference type="Proteomes" id="UP000054498"/>
    </source>
</evidence>
<name>A0A0D2MFD9_9CHLO</name>
<organism evidence="1 2">
    <name type="scientific">Monoraphidium neglectum</name>
    <dbReference type="NCBI Taxonomy" id="145388"/>
    <lineage>
        <taxon>Eukaryota</taxon>
        <taxon>Viridiplantae</taxon>
        <taxon>Chlorophyta</taxon>
        <taxon>core chlorophytes</taxon>
        <taxon>Chlorophyceae</taxon>
        <taxon>CS clade</taxon>
        <taxon>Sphaeropleales</taxon>
        <taxon>Selenastraceae</taxon>
        <taxon>Monoraphidium</taxon>
    </lineage>
</organism>